<dbReference type="Proteomes" id="UP000239388">
    <property type="component" value="Unassembled WGS sequence"/>
</dbReference>
<evidence type="ECO:0000313" key="1">
    <source>
        <dbReference type="EMBL" id="PQO26554.1"/>
    </source>
</evidence>
<gene>
    <name evidence="1" type="ORF">C5Y98_29645</name>
</gene>
<evidence type="ECO:0000313" key="2">
    <source>
        <dbReference type="Proteomes" id="UP000239388"/>
    </source>
</evidence>
<reference evidence="1 2" key="1">
    <citation type="submission" date="2018-02" db="EMBL/GenBank/DDBJ databases">
        <title>Comparative genomes isolates from brazilian mangrove.</title>
        <authorList>
            <person name="Araujo J.E."/>
            <person name="Taketani R.G."/>
            <person name="Silva M.C.P."/>
            <person name="Loureco M.V."/>
            <person name="Andreote F.D."/>
        </authorList>
    </citation>
    <scope>NUCLEOTIDE SEQUENCE [LARGE SCALE GENOMIC DNA]</scope>
    <source>
        <strain evidence="1 2">NAP PRIS-MGV</strain>
    </source>
</reference>
<protein>
    <submittedName>
        <fullName evidence="1">Uncharacterized protein</fullName>
    </submittedName>
</protein>
<dbReference type="EMBL" id="PUIB01000030">
    <property type="protein sequence ID" value="PQO26554.1"/>
    <property type="molecule type" value="Genomic_DNA"/>
</dbReference>
<proteinExistence type="predicted"/>
<dbReference type="AlphaFoldDB" id="A0A2S8F3P1"/>
<accession>A0A2S8F3P1</accession>
<sequence length="98" mass="10546">MNTGHIEEAVVIQMQKDCKQNVGLSDIVQRARTSLGTQGEHTLVILRHFMAAFGLSLKDARLLEACSILGGTAMSVAEVDTLLRPKMLDIAQNAPLGS</sequence>
<comment type="caution">
    <text evidence="1">The sequence shown here is derived from an EMBL/GenBank/DDBJ whole genome shotgun (WGS) entry which is preliminary data.</text>
</comment>
<name>A0A2S8F3P1_9BACT</name>
<organism evidence="1 2">
    <name type="scientific">Blastopirellula marina</name>
    <dbReference type="NCBI Taxonomy" id="124"/>
    <lineage>
        <taxon>Bacteria</taxon>
        <taxon>Pseudomonadati</taxon>
        <taxon>Planctomycetota</taxon>
        <taxon>Planctomycetia</taxon>
        <taxon>Pirellulales</taxon>
        <taxon>Pirellulaceae</taxon>
        <taxon>Blastopirellula</taxon>
    </lineage>
</organism>